<evidence type="ECO:0000256" key="3">
    <source>
        <dbReference type="ARBA" id="ARBA00023054"/>
    </source>
</evidence>
<keyword evidence="6" id="KW-1133">Transmembrane helix</keyword>
<name>A0A1V5SG03_9BACT</name>
<evidence type="ECO:0000313" key="7">
    <source>
        <dbReference type="EMBL" id="OQA53214.1"/>
    </source>
</evidence>
<dbReference type="Pfam" id="PF02646">
    <property type="entry name" value="RmuC"/>
    <property type="match status" value="1"/>
</dbReference>
<dbReference type="GO" id="GO:0006310">
    <property type="term" value="P:DNA recombination"/>
    <property type="evidence" value="ECO:0007669"/>
    <property type="project" value="UniProtKB-KW"/>
</dbReference>
<dbReference type="EMBL" id="MWBO01000008">
    <property type="protein sequence ID" value="OQA53214.1"/>
    <property type="molecule type" value="Genomic_DNA"/>
</dbReference>
<keyword evidence="6" id="KW-0812">Transmembrane</keyword>
<feature type="coiled-coil region" evidence="5">
    <location>
        <begin position="83"/>
        <end position="110"/>
    </location>
</feature>
<comment type="similarity">
    <text evidence="2">Belongs to the RmuC family.</text>
</comment>
<accession>A0A1V5SG03</accession>
<sequence>MDNTIIYIAITSFVAAIAGILLSNFFVKRAQKNGSIDDELLENKISRISSEALDKNSQRFLLMAKEILNSQKTEIKTDLEGKKSAINELIAEIRRDIRKNEERLSRSDEERVRSFTALQNELESYKKITGELKISADKLKNLLANNQWRGAFGEQIAENLLKMAGFVIGTDYTRNEKQTTENTRPDFTIFLPDQTKINVDVKFPYASLVRTIESENADEKKKHFQTFKQDVKNKIKQVCTREYINPSEKTVDFVILFIPNEMIFSYIYDSMNDVWEEAMRKKVVLAGPFSFTAILRMIKQAYSNFRYQENLQHIITLIQKFDNEYEKFSQEFDKLGERINSTSRQYESVATTRNRQLTSVVDKIKSQNISDSSSIEDIKELA</sequence>
<evidence type="ECO:0000256" key="6">
    <source>
        <dbReference type="SAM" id="Phobius"/>
    </source>
</evidence>
<evidence type="ECO:0000256" key="5">
    <source>
        <dbReference type="SAM" id="Coils"/>
    </source>
</evidence>
<comment type="caution">
    <text evidence="7">The sequence shown here is derived from an EMBL/GenBank/DDBJ whole genome shotgun (WGS) entry which is preliminary data.</text>
</comment>
<keyword evidence="6" id="KW-0472">Membrane</keyword>
<dbReference type="AlphaFoldDB" id="A0A1V5SG03"/>
<keyword evidence="3 5" id="KW-0175">Coiled coil</keyword>
<evidence type="ECO:0000256" key="4">
    <source>
        <dbReference type="ARBA" id="ARBA00023172"/>
    </source>
</evidence>
<reference evidence="7" key="1">
    <citation type="submission" date="2017-02" db="EMBL/GenBank/DDBJ databases">
        <title>Delving into the versatile metabolic prowess of the omnipresent phylum Bacteroidetes.</title>
        <authorList>
            <person name="Nobu M.K."/>
            <person name="Mei R."/>
            <person name="Narihiro T."/>
            <person name="Kuroda K."/>
            <person name="Liu W.-T."/>
        </authorList>
    </citation>
    <scope>NUCLEOTIDE SEQUENCE</scope>
    <source>
        <strain evidence="7">ADurb.Bin280</strain>
    </source>
</reference>
<protein>
    <submittedName>
        <fullName evidence="7">DNA recombination protein RmuC</fullName>
    </submittedName>
</protein>
<proteinExistence type="inferred from homology"/>
<gene>
    <name evidence="7" type="primary">rmuC</name>
    <name evidence="7" type="ORF">BWY43_00141</name>
</gene>
<dbReference type="InterPro" id="IPR003798">
    <property type="entry name" value="DNA_recombination_RmuC"/>
</dbReference>
<dbReference type="PANTHER" id="PTHR30563:SF0">
    <property type="entry name" value="DNA RECOMBINATION PROTEIN RMUC"/>
    <property type="match status" value="1"/>
</dbReference>
<evidence type="ECO:0000256" key="2">
    <source>
        <dbReference type="ARBA" id="ARBA00009840"/>
    </source>
</evidence>
<dbReference type="Proteomes" id="UP000485367">
    <property type="component" value="Unassembled WGS sequence"/>
</dbReference>
<feature type="transmembrane region" description="Helical" evidence="6">
    <location>
        <begin position="6"/>
        <end position="27"/>
    </location>
</feature>
<keyword evidence="4" id="KW-0233">DNA recombination</keyword>
<comment type="function">
    <text evidence="1">Involved in DNA recombination.</text>
</comment>
<organism evidence="7">
    <name type="scientific">candidate division WS2 bacterium ADurb.Bin280</name>
    <dbReference type="NCBI Taxonomy" id="1852829"/>
    <lineage>
        <taxon>Bacteria</taxon>
        <taxon>candidate division WS2</taxon>
    </lineage>
</organism>
<evidence type="ECO:0000256" key="1">
    <source>
        <dbReference type="ARBA" id="ARBA00003416"/>
    </source>
</evidence>
<dbReference type="PANTHER" id="PTHR30563">
    <property type="entry name" value="DNA RECOMBINATION PROTEIN RMUC"/>
    <property type="match status" value="1"/>
</dbReference>